<gene>
    <name evidence="4" type="ORF">VSP0166_LOCUS7523</name>
</gene>
<name>A0A7S4MEB9_9EUKA</name>
<dbReference type="PANTHER" id="PTHR15314:SF1">
    <property type="entry name" value="RIBONUCLEASE P PROTEIN SUBUNIT P20"/>
    <property type="match status" value="1"/>
</dbReference>
<dbReference type="InterPro" id="IPR014612">
    <property type="entry name" value="Pop7/Rpp20"/>
</dbReference>
<reference evidence="4" key="1">
    <citation type="submission" date="2021-01" db="EMBL/GenBank/DDBJ databases">
        <authorList>
            <person name="Corre E."/>
            <person name="Pelletier E."/>
            <person name="Niang G."/>
            <person name="Scheremetjew M."/>
            <person name="Finn R."/>
            <person name="Kale V."/>
            <person name="Holt S."/>
            <person name="Cochrane G."/>
            <person name="Meng A."/>
            <person name="Brown T."/>
            <person name="Cohen L."/>
        </authorList>
    </citation>
    <scope>NUCLEOTIDE SEQUENCE</scope>
    <source>
        <strain evidence="4">DIVA3 518/3/11/1/6</strain>
    </source>
</reference>
<dbReference type="Gene3D" id="3.30.110.20">
    <property type="entry name" value="Alba-like domain"/>
    <property type="match status" value="1"/>
</dbReference>
<keyword evidence="2" id="KW-0819">tRNA processing</keyword>
<protein>
    <submittedName>
        <fullName evidence="4">Uncharacterized protein</fullName>
    </submittedName>
</protein>
<evidence type="ECO:0000256" key="3">
    <source>
        <dbReference type="ARBA" id="ARBA00023242"/>
    </source>
</evidence>
<accession>A0A7S4MEB9</accession>
<dbReference type="Pfam" id="PF12328">
    <property type="entry name" value="Rpp20"/>
    <property type="match status" value="1"/>
</dbReference>
<evidence type="ECO:0000313" key="4">
    <source>
        <dbReference type="EMBL" id="CAE2216839.1"/>
    </source>
</evidence>
<evidence type="ECO:0000256" key="1">
    <source>
        <dbReference type="ARBA" id="ARBA00004604"/>
    </source>
</evidence>
<dbReference type="SUPFAM" id="SSF82704">
    <property type="entry name" value="AlbA-like"/>
    <property type="match status" value="1"/>
</dbReference>
<proteinExistence type="predicted"/>
<dbReference type="InterPro" id="IPR036882">
    <property type="entry name" value="Alba-like_dom_sf"/>
</dbReference>
<dbReference type="GO" id="GO:0003676">
    <property type="term" value="F:nucleic acid binding"/>
    <property type="evidence" value="ECO:0007669"/>
    <property type="project" value="InterPro"/>
</dbReference>
<comment type="subcellular location">
    <subcellularLocation>
        <location evidence="1">Nucleus</location>
        <location evidence="1">Nucleolus</location>
    </subcellularLocation>
</comment>
<dbReference type="GO" id="GO:0001682">
    <property type="term" value="P:tRNA 5'-leader removal"/>
    <property type="evidence" value="ECO:0007669"/>
    <property type="project" value="InterPro"/>
</dbReference>
<dbReference type="EMBL" id="HBKP01010660">
    <property type="protein sequence ID" value="CAE2216839.1"/>
    <property type="molecule type" value="Transcribed_RNA"/>
</dbReference>
<dbReference type="GO" id="GO:0000172">
    <property type="term" value="C:ribonuclease MRP complex"/>
    <property type="evidence" value="ECO:0007669"/>
    <property type="project" value="InterPro"/>
</dbReference>
<dbReference type="GO" id="GO:0005655">
    <property type="term" value="C:nucleolar ribonuclease P complex"/>
    <property type="evidence" value="ECO:0007669"/>
    <property type="project" value="InterPro"/>
</dbReference>
<organism evidence="4">
    <name type="scientific">Vannella robusta</name>
    <dbReference type="NCBI Taxonomy" id="1487602"/>
    <lineage>
        <taxon>Eukaryota</taxon>
        <taxon>Amoebozoa</taxon>
        <taxon>Discosea</taxon>
        <taxon>Flabellinia</taxon>
        <taxon>Vannellidae</taxon>
        <taxon>Vannella</taxon>
    </lineage>
</organism>
<dbReference type="PANTHER" id="PTHR15314">
    <property type="entry name" value="RIBONUCLEASE P PROTEIN SUBUNIT P20"/>
    <property type="match status" value="1"/>
</dbReference>
<evidence type="ECO:0000256" key="2">
    <source>
        <dbReference type="ARBA" id="ARBA00022694"/>
    </source>
</evidence>
<dbReference type="AlphaFoldDB" id="A0A7S4MEB9"/>
<sequence>MEAALQICKRPATHRHPRQGDIFVKRDSAFLAYIKRIETLLFETGLQEVQLHGMGACIPKTMQLALAIQKKDQRIQIIVNTTTVPVVDDVIRNGKVETGKVRHNSAVCIRLLQSGVPQ</sequence>
<keyword evidence="3" id="KW-0539">Nucleus</keyword>